<sequence>MYLTVIKPLLDKVFFILLTPIFLPLYIVVAVLTYIKIGSPIIFSQKRIGKDEKIFKMYKFRSMTNEKNEDGTLKPDQERITKFGAFLRLSSLDELPGLFNVLLGNMSFVGPRPLLVHYLPYYTEREKKRHQVRPGITGLAQVNGRNTVQWDDRLEMDAVYVENISFINDVKILFKTAYKVIKKEDVVVIPGKLGGQLHVYRANKINSDE</sequence>
<name>A0A5J4FY72_9FLAO</name>
<dbReference type="AlphaFoldDB" id="A0A5J4FY72"/>
<feature type="domain" description="Bacterial sugar transferase" evidence="3">
    <location>
        <begin position="7"/>
        <end position="182"/>
    </location>
</feature>
<keyword evidence="4" id="KW-0808">Transferase</keyword>
<accession>A0A5J4FY72</accession>
<evidence type="ECO:0000256" key="1">
    <source>
        <dbReference type="ARBA" id="ARBA00006464"/>
    </source>
</evidence>
<comment type="caution">
    <text evidence="4">The sequence shown here is derived from an EMBL/GenBank/DDBJ whole genome shotgun (WGS) entry which is preliminary data.</text>
</comment>
<keyword evidence="2" id="KW-1133">Transmembrane helix</keyword>
<gene>
    <name evidence="4" type="ORF">ULMS_27080</name>
</gene>
<dbReference type="PANTHER" id="PTHR30576">
    <property type="entry name" value="COLANIC BIOSYNTHESIS UDP-GLUCOSE LIPID CARRIER TRANSFERASE"/>
    <property type="match status" value="1"/>
</dbReference>
<dbReference type="OrthoDB" id="9808602at2"/>
<evidence type="ECO:0000256" key="2">
    <source>
        <dbReference type="SAM" id="Phobius"/>
    </source>
</evidence>
<evidence type="ECO:0000313" key="4">
    <source>
        <dbReference type="EMBL" id="GEQ87200.1"/>
    </source>
</evidence>
<dbReference type="PANTHER" id="PTHR30576:SF8">
    <property type="entry name" value="UNDECAPRENYL-PHOSPHATE GALACTOSE PHOSPHOTRANSFERASE"/>
    <property type="match status" value="1"/>
</dbReference>
<dbReference type="RefSeq" id="WP_151895116.1">
    <property type="nucleotide sequence ID" value="NZ_BKCF01000006.1"/>
</dbReference>
<dbReference type="GO" id="GO:0016780">
    <property type="term" value="F:phosphotransferase activity, for other substituted phosphate groups"/>
    <property type="evidence" value="ECO:0007669"/>
    <property type="project" value="TreeGrafter"/>
</dbReference>
<feature type="transmembrane region" description="Helical" evidence="2">
    <location>
        <begin position="13"/>
        <end position="37"/>
    </location>
</feature>
<dbReference type="Pfam" id="PF02397">
    <property type="entry name" value="Bac_transf"/>
    <property type="match status" value="1"/>
</dbReference>
<organism evidence="4 5">
    <name type="scientific">Patiriisocius marinistellae</name>
    <dbReference type="NCBI Taxonomy" id="2494560"/>
    <lineage>
        <taxon>Bacteria</taxon>
        <taxon>Pseudomonadati</taxon>
        <taxon>Bacteroidota</taxon>
        <taxon>Flavobacteriia</taxon>
        <taxon>Flavobacteriales</taxon>
        <taxon>Flavobacteriaceae</taxon>
        <taxon>Patiriisocius</taxon>
    </lineage>
</organism>
<reference evidence="4 5" key="1">
    <citation type="submission" date="2019-08" db="EMBL/GenBank/DDBJ databases">
        <title>Ulvibacter marinistellae sp. nov., isolated from a starfish, Patiria pectinifera.</title>
        <authorList>
            <person name="Kawano K."/>
            <person name="Ushijima N."/>
            <person name="Kihara M."/>
            <person name="Itoh H."/>
        </authorList>
    </citation>
    <scope>NUCLEOTIDE SEQUENCE [LARGE SCALE GENOMIC DNA]</scope>
    <source>
        <strain evidence="4 5">KK4</strain>
    </source>
</reference>
<evidence type="ECO:0000259" key="3">
    <source>
        <dbReference type="Pfam" id="PF02397"/>
    </source>
</evidence>
<keyword evidence="5" id="KW-1185">Reference proteome</keyword>
<dbReference type="Proteomes" id="UP000326994">
    <property type="component" value="Unassembled WGS sequence"/>
</dbReference>
<evidence type="ECO:0000313" key="5">
    <source>
        <dbReference type="Proteomes" id="UP000326994"/>
    </source>
</evidence>
<comment type="similarity">
    <text evidence="1">Belongs to the bacterial sugar transferase family.</text>
</comment>
<keyword evidence="2" id="KW-0812">Transmembrane</keyword>
<dbReference type="EMBL" id="BKCF01000006">
    <property type="protein sequence ID" value="GEQ87200.1"/>
    <property type="molecule type" value="Genomic_DNA"/>
</dbReference>
<keyword evidence="2" id="KW-0472">Membrane</keyword>
<dbReference type="InterPro" id="IPR003362">
    <property type="entry name" value="Bact_transf"/>
</dbReference>
<protein>
    <submittedName>
        <fullName evidence="4">UDP-galactose phosphate transferase</fullName>
    </submittedName>
</protein>
<proteinExistence type="inferred from homology"/>